<dbReference type="RefSeq" id="WP_233724706.1">
    <property type="nucleotide sequence ID" value="NZ_JAJVCN010000001.1"/>
</dbReference>
<comment type="caution">
    <text evidence="5">The sequence shown here is derived from an EMBL/GenBank/DDBJ whole genome shotgun (WGS) entry which is preliminary data.</text>
</comment>
<evidence type="ECO:0000259" key="3">
    <source>
        <dbReference type="Pfam" id="PF03033"/>
    </source>
</evidence>
<keyword evidence="2" id="KW-0045">Antibiotic biosynthesis</keyword>
<dbReference type="PANTHER" id="PTHR48050:SF13">
    <property type="entry name" value="STEROL 3-BETA-GLUCOSYLTRANSFERASE UGT80A2"/>
    <property type="match status" value="1"/>
</dbReference>
<dbReference type="Gene3D" id="3.40.50.2000">
    <property type="entry name" value="Glycogen Phosphorylase B"/>
    <property type="match status" value="2"/>
</dbReference>
<dbReference type="Proteomes" id="UP001521150">
    <property type="component" value="Unassembled WGS sequence"/>
</dbReference>
<dbReference type="EMBL" id="JAJVCN010000001">
    <property type="protein sequence ID" value="MCE7003150.1"/>
    <property type="molecule type" value="Genomic_DNA"/>
</dbReference>
<dbReference type="Pfam" id="PF06722">
    <property type="entry name" value="EryCIII-like_C"/>
    <property type="match status" value="1"/>
</dbReference>
<gene>
    <name evidence="5" type="ORF">LWC34_09955</name>
</gene>
<feature type="domain" description="Glycosyltransferase family 28 N-terminal" evidence="3">
    <location>
        <begin position="3"/>
        <end position="126"/>
    </location>
</feature>
<dbReference type="InterPro" id="IPR050426">
    <property type="entry name" value="Glycosyltransferase_28"/>
</dbReference>
<dbReference type="Pfam" id="PF03033">
    <property type="entry name" value="Glyco_transf_28"/>
    <property type="match status" value="1"/>
</dbReference>
<accession>A0ABS8Z5M4</accession>
<dbReference type="PANTHER" id="PTHR48050">
    <property type="entry name" value="STEROL 3-BETA-GLUCOSYLTRANSFERASE"/>
    <property type="match status" value="1"/>
</dbReference>
<organism evidence="5 6">
    <name type="scientific">Kibdelosporangium philippinense</name>
    <dbReference type="NCBI Taxonomy" id="211113"/>
    <lineage>
        <taxon>Bacteria</taxon>
        <taxon>Bacillati</taxon>
        <taxon>Actinomycetota</taxon>
        <taxon>Actinomycetes</taxon>
        <taxon>Pseudonocardiales</taxon>
        <taxon>Pseudonocardiaceae</taxon>
        <taxon>Kibdelosporangium</taxon>
    </lineage>
</organism>
<reference evidence="5 6" key="1">
    <citation type="submission" date="2021-12" db="EMBL/GenBank/DDBJ databases">
        <title>Genome sequence of Kibdelosporangium philippinense ATCC 49844.</title>
        <authorList>
            <person name="Fedorov E.A."/>
            <person name="Omeragic M."/>
            <person name="Shalygina K.F."/>
            <person name="Maclea K.S."/>
        </authorList>
    </citation>
    <scope>NUCLEOTIDE SEQUENCE [LARGE SCALE GENOMIC DNA]</scope>
    <source>
        <strain evidence="5 6">ATCC 49844</strain>
    </source>
</reference>
<evidence type="ECO:0000259" key="4">
    <source>
        <dbReference type="Pfam" id="PF06722"/>
    </source>
</evidence>
<evidence type="ECO:0000256" key="2">
    <source>
        <dbReference type="ARBA" id="ARBA00023194"/>
    </source>
</evidence>
<keyword evidence="6" id="KW-1185">Reference proteome</keyword>
<evidence type="ECO:0000313" key="5">
    <source>
        <dbReference type="EMBL" id="MCE7003150.1"/>
    </source>
</evidence>
<sequence>MRVLISGCGSRGDVEPLVALAVRVRALGAEVQMCAPPDYVERCAEFGVPLVPIGRPVRAGARPPGVLPPGAPEVAAEVIAEQFDNLPEAAEGCDVVLATGLLPTAVAARSVAEKLGVPYFYTVLCPDHLPTAHSQAQRDQYNEGADRLAGGAVNGQRAAIGLPPVANLFDYAYTDQPWLAADPILAPLLPGYDAVQTGAWILPDERPLSVELEAFLAAGPPPVYVGFGSSLKAVDAARVAIEAARAHGRRVILSRGWADLDLIDDRNDCFAVDEVNLQVLFGRVAATIHHDGAGTTHVATRAGVPQIVVRHIIPQVYYADRVDELGVGVGLDGPTPTFDSLSAALTTALAPETRARAAAVAGEIRTDGATVAAQLLFEAVSREKPAVSAQRGKT</sequence>
<dbReference type="InterPro" id="IPR004276">
    <property type="entry name" value="GlycoTrans_28_N"/>
</dbReference>
<dbReference type="InterPro" id="IPR010610">
    <property type="entry name" value="EryCIII-like_C"/>
</dbReference>
<dbReference type="SUPFAM" id="SSF53756">
    <property type="entry name" value="UDP-Glycosyltransferase/glycogen phosphorylase"/>
    <property type="match status" value="1"/>
</dbReference>
<evidence type="ECO:0000313" key="6">
    <source>
        <dbReference type="Proteomes" id="UP001521150"/>
    </source>
</evidence>
<feature type="domain" description="Erythromycin biosynthesis protein CIII-like C-terminal" evidence="4">
    <location>
        <begin position="271"/>
        <end position="363"/>
    </location>
</feature>
<dbReference type="CDD" id="cd03784">
    <property type="entry name" value="GT1_Gtf-like"/>
    <property type="match status" value="1"/>
</dbReference>
<protein>
    <submittedName>
        <fullName evidence="5">Glycosyltransferase</fullName>
    </submittedName>
</protein>
<proteinExistence type="predicted"/>
<comment type="pathway">
    <text evidence="1">Antibiotic biosynthesis; vancomycin biosynthesis.</text>
</comment>
<name>A0ABS8Z5M4_9PSEU</name>
<evidence type="ECO:0000256" key="1">
    <source>
        <dbReference type="ARBA" id="ARBA00004660"/>
    </source>
</evidence>
<dbReference type="InterPro" id="IPR002213">
    <property type="entry name" value="UDP_glucos_trans"/>
</dbReference>